<evidence type="ECO:0000313" key="9">
    <source>
        <dbReference type="EMBL" id="CAH1103435.1"/>
    </source>
</evidence>
<evidence type="ECO:0000256" key="4">
    <source>
        <dbReference type="ARBA" id="ARBA00022946"/>
    </source>
</evidence>
<gene>
    <name evidence="9" type="ORF">PSYICH_LOCUS4202</name>
</gene>
<keyword evidence="4" id="KW-0809">Transit peptide</keyword>
<dbReference type="PANTHER" id="PTHR33968">
    <property type="entry name" value="PROTEIN PET100 HOMOLOG, MITOCHONDRIAL"/>
    <property type="match status" value="1"/>
</dbReference>
<organism evidence="9 10">
    <name type="scientific">Psylliodes chrysocephalus</name>
    <dbReference type="NCBI Taxonomy" id="3402493"/>
    <lineage>
        <taxon>Eukaryota</taxon>
        <taxon>Metazoa</taxon>
        <taxon>Ecdysozoa</taxon>
        <taxon>Arthropoda</taxon>
        <taxon>Hexapoda</taxon>
        <taxon>Insecta</taxon>
        <taxon>Pterygota</taxon>
        <taxon>Neoptera</taxon>
        <taxon>Endopterygota</taxon>
        <taxon>Coleoptera</taxon>
        <taxon>Polyphaga</taxon>
        <taxon>Cucujiformia</taxon>
        <taxon>Chrysomeloidea</taxon>
        <taxon>Chrysomelidae</taxon>
        <taxon>Galerucinae</taxon>
        <taxon>Alticini</taxon>
        <taxon>Psylliodes</taxon>
    </lineage>
</organism>
<dbReference type="GO" id="GO:0051082">
    <property type="term" value="F:unfolded protein binding"/>
    <property type="evidence" value="ECO:0007669"/>
    <property type="project" value="TreeGrafter"/>
</dbReference>
<evidence type="ECO:0008006" key="11">
    <source>
        <dbReference type="Google" id="ProtNLM"/>
    </source>
</evidence>
<evidence type="ECO:0000256" key="2">
    <source>
        <dbReference type="ARBA" id="ARBA00004325"/>
    </source>
</evidence>
<dbReference type="GO" id="GO:0005743">
    <property type="term" value="C:mitochondrial inner membrane"/>
    <property type="evidence" value="ECO:0007669"/>
    <property type="project" value="TreeGrafter"/>
</dbReference>
<evidence type="ECO:0000313" key="10">
    <source>
        <dbReference type="Proteomes" id="UP001153636"/>
    </source>
</evidence>
<dbReference type="Pfam" id="PF09803">
    <property type="entry name" value="Pet100"/>
    <property type="match status" value="1"/>
</dbReference>
<comment type="similarity">
    <text evidence="8">Belongs to the PET100 family.</text>
</comment>
<dbReference type="Proteomes" id="UP001153636">
    <property type="component" value="Chromosome 14"/>
</dbReference>
<protein>
    <recommendedName>
        <fullName evidence="11">Protein PET100 homolog, mitochondrial</fullName>
    </recommendedName>
</protein>
<keyword evidence="10" id="KW-1185">Reference proteome</keyword>
<dbReference type="OrthoDB" id="18175at2759"/>
<keyword evidence="6" id="KW-0496">Mitochondrion</keyword>
<keyword evidence="7" id="KW-0472">Membrane</keyword>
<evidence type="ECO:0000256" key="3">
    <source>
        <dbReference type="ARBA" id="ARBA00022692"/>
    </source>
</evidence>
<dbReference type="InterPro" id="IPR018625">
    <property type="entry name" value="Pet100"/>
</dbReference>
<comment type="subcellular location">
    <subcellularLocation>
        <location evidence="1">Membrane</location>
        <topology evidence="1">Single-pass membrane protein</topology>
    </subcellularLocation>
    <subcellularLocation>
        <location evidence="2">Mitochondrion membrane</location>
    </subcellularLocation>
</comment>
<name>A0A9P0CPB2_9CUCU</name>
<evidence type="ECO:0000256" key="5">
    <source>
        <dbReference type="ARBA" id="ARBA00022989"/>
    </source>
</evidence>
<evidence type="ECO:0000256" key="7">
    <source>
        <dbReference type="ARBA" id="ARBA00023136"/>
    </source>
</evidence>
<keyword evidence="5" id="KW-1133">Transmembrane helix</keyword>
<accession>A0A9P0CPB2</accession>
<proteinExistence type="inferred from homology"/>
<sequence>MGTWSLEVAKMALYITFPVALFHYFNQPKYFEEWVVNKKRELFPPESQAHREFEKAIQEIKRQQNLDLVKDLEAK</sequence>
<evidence type="ECO:0000256" key="1">
    <source>
        <dbReference type="ARBA" id="ARBA00004167"/>
    </source>
</evidence>
<evidence type="ECO:0000256" key="6">
    <source>
        <dbReference type="ARBA" id="ARBA00023128"/>
    </source>
</evidence>
<reference evidence="9" key="1">
    <citation type="submission" date="2022-01" db="EMBL/GenBank/DDBJ databases">
        <authorList>
            <person name="King R."/>
        </authorList>
    </citation>
    <scope>NUCLEOTIDE SEQUENCE</scope>
</reference>
<dbReference type="AlphaFoldDB" id="A0A9P0CPB2"/>
<dbReference type="PANTHER" id="PTHR33968:SF1">
    <property type="entry name" value="PROTEIN PET100 HOMOLOG, MITOCHONDRIAL"/>
    <property type="match status" value="1"/>
</dbReference>
<dbReference type="EMBL" id="OV651826">
    <property type="protein sequence ID" value="CAH1103435.1"/>
    <property type="molecule type" value="Genomic_DNA"/>
</dbReference>
<dbReference type="GO" id="GO:0033617">
    <property type="term" value="P:mitochondrial respiratory chain complex IV assembly"/>
    <property type="evidence" value="ECO:0007669"/>
    <property type="project" value="InterPro"/>
</dbReference>
<keyword evidence="3" id="KW-0812">Transmembrane</keyword>
<evidence type="ECO:0000256" key="8">
    <source>
        <dbReference type="ARBA" id="ARBA00038077"/>
    </source>
</evidence>